<keyword evidence="2" id="KW-0560">Oxidoreductase</keyword>
<feature type="domain" description="Transketolase-like pyrimidine-binding" evidence="6">
    <location>
        <begin position="481"/>
        <end position="656"/>
    </location>
</feature>
<dbReference type="SUPFAM" id="SSF52518">
    <property type="entry name" value="Thiamin diphosphate-binding fold (THDP-binding)"/>
    <property type="match status" value="2"/>
</dbReference>
<dbReference type="InterPro" id="IPR050642">
    <property type="entry name" value="PDH_E1_Alpha_Subunit"/>
</dbReference>
<gene>
    <name evidence="7" type="ORF">CYCCA115_LOCUS3366</name>
</gene>
<dbReference type="Pfam" id="PF02779">
    <property type="entry name" value="Transket_pyr"/>
    <property type="match status" value="1"/>
</dbReference>
<dbReference type="InterPro" id="IPR009014">
    <property type="entry name" value="Transketo_C/PFOR_II"/>
</dbReference>
<dbReference type="InterPro" id="IPR033248">
    <property type="entry name" value="Transketolase_C"/>
</dbReference>
<organism evidence="7 8">
    <name type="scientific">Cylindrotheca closterium</name>
    <dbReference type="NCBI Taxonomy" id="2856"/>
    <lineage>
        <taxon>Eukaryota</taxon>
        <taxon>Sar</taxon>
        <taxon>Stramenopiles</taxon>
        <taxon>Ochrophyta</taxon>
        <taxon>Bacillariophyta</taxon>
        <taxon>Bacillariophyceae</taxon>
        <taxon>Bacillariophycidae</taxon>
        <taxon>Bacillariales</taxon>
        <taxon>Bacillariaceae</taxon>
        <taxon>Cylindrotheca</taxon>
    </lineage>
</organism>
<name>A0AAD2FI56_9STRA</name>
<dbReference type="Pfam" id="PF02780">
    <property type="entry name" value="Transketolase_C"/>
    <property type="match status" value="1"/>
</dbReference>
<keyword evidence="3" id="KW-0786">Thiamine pyrophosphate</keyword>
<accession>A0AAD2FI56</accession>
<dbReference type="InterPro" id="IPR005475">
    <property type="entry name" value="Transketolase-like_Pyr-bd"/>
</dbReference>
<dbReference type="Gene3D" id="3.40.50.970">
    <property type="match status" value="2"/>
</dbReference>
<reference evidence="7" key="1">
    <citation type="submission" date="2023-08" db="EMBL/GenBank/DDBJ databases">
        <authorList>
            <person name="Audoor S."/>
            <person name="Bilcke G."/>
        </authorList>
    </citation>
    <scope>NUCLEOTIDE SEQUENCE</scope>
</reference>
<evidence type="ECO:0000313" key="8">
    <source>
        <dbReference type="Proteomes" id="UP001295423"/>
    </source>
</evidence>
<dbReference type="SMART" id="SM00861">
    <property type="entry name" value="Transket_pyr"/>
    <property type="match status" value="1"/>
</dbReference>
<feature type="compositionally biased region" description="Basic and acidic residues" evidence="4">
    <location>
        <begin position="358"/>
        <end position="376"/>
    </location>
</feature>
<evidence type="ECO:0000256" key="4">
    <source>
        <dbReference type="SAM" id="MobiDB-lite"/>
    </source>
</evidence>
<comment type="caution">
    <text evidence="7">The sequence shown here is derived from an EMBL/GenBank/DDBJ whole genome shotgun (WGS) entry which is preliminary data.</text>
</comment>
<dbReference type="InterPro" id="IPR029061">
    <property type="entry name" value="THDP-binding"/>
</dbReference>
<dbReference type="Proteomes" id="UP001295423">
    <property type="component" value="Unassembled WGS sequence"/>
</dbReference>
<feature type="chain" id="PRO_5042018506" description="Transketolase-like pyrimidine-binding domain-containing protein" evidence="5">
    <location>
        <begin position="18"/>
        <end position="812"/>
    </location>
</feature>
<dbReference type="GO" id="GO:0006086">
    <property type="term" value="P:pyruvate decarboxylation to acetyl-CoA"/>
    <property type="evidence" value="ECO:0007669"/>
    <property type="project" value="TreeGrafter"/>
</dbReference>
<keyword evidence="5" id="KW-0732">Signal</keyword>
<feature type="region of interest" description="Disordered" evidence="4">
    <location>
        <begin position="355"/>
        <end position="376"/>
    </location>
</feature>
<keyword evidence="8" id="KW-1185">Reference proteome</keyword>
<evidence type="ECO:0000256" key="2">
    <source>
        <dbReference type="ARBA" id="ARBA00023002"/>
    </source>
</evidence>
<dbReference type="Pfam" id="PF00676">
    <property type="entry name" value="E1_dh"/>
    <property type="match status" value="1"/>
</dbReference>
<comment type="cofactor">
    <cofactor evidence="1">
        <name>thiamine diphosphate</name>
        <dbReference type="ChEBI" id="CHEBI:58937"/>
    </cofactor>
</comment>
<evidence type="ECO:0000259" key="6">
    <source>
        <dbReference type="SMART" id="SM00861"/>
    </source>
</evidence>
<dbReference type="InterPro" id="IPR001017">
    <property type="entry name" value="DH_E1"/>
</dbReference>
<proteinExistence type="predicted"/>
<evidence type="ECO:0000256" key="5">
    <source>
        <dbReference type="SAM" id="SignalP"/>
    </source>
</evidence>
<feature type="signal peptide" evidence="5">
    <location>
        <begin position="1"/>
        <end position="17"/>
    </location>
</feature>
<dbReference type="AlphaFoldDB" id="A0AAD2FI56"/>
<dbReference type="GO" id="GO:0004739">
    <property type="term" value="F:pyruvate dehydrogenase (acetyl-transferring) activity"/>
    <property type="evidence" value="ECO:0007669"/>
    <property type="project" value="TreeGrafter"/>
</dbReference>
<evidence type="ECO:0000313" key="7">
    <source>
        <dbReference type="EMBL" id="CAJ1933571.1"/>
    </source>
</evidence>
<dbReference type="PANTHER" id="PTHR11516:SF60">
    <property type="entry name" value="PYRUVATE DEHYDROGENASE E1 COMPONENT SUBUNIT ALPHA"/>
    <property type="match status" value="1"/>
</dbReference>
<evidence type="ECO:0000256" key="3">
    <source>
        <dbReference type="ARBA" id="ARBA00023052"/>
    </source>
</evidence>
<dbReference type="Gene3D" id="3.40.50.920">
    <property type="match status" value="1"/>
</dbReference>
<protein>
    <recommendedName>
        <fullName evidence="6">Transketolase-like pyrimidine-binding domain-containing protein</fullName>
    </recommendedName>
</protein>
<dbReference type="PANTHER" id="PTHR11516">
    <property type="entry name" value="PYRUVATE DEHYDROGENASE E1 COMPONENT, ALPHA SUBUNIT BACTERIAL AND ORGANELLAR"/>
    <property type="match status" value="1"/>
</dbReference>
<sequence length="812" mass="87717">MKFSAAALTFCLATAAAFTGTTVNSRNMVANSPSQHTPLTMAATIDAETATTTDAESTVMRPPINLPWDSISSQLQESFGYSAEEIAAYDSTLESDKDALMKLYKAMQLARGFENACNQQYMQGKIRGFMHLDNGQESIPGLVDYAIKKEDKKLSYYREHTHAIASGVDAGEVMAELFMKDTGTCRGAGGSMHIFDREHYFQGGWALVCEQLPYAAGAAKSILLDRELGVSDDASYKKQDVAPPAEDDRIAIVFVGEGGAQNGRTAELLNAASKDNLPLLLLVIDNGRAINTFTPDIARNSNVYEQGKHYGVPGLLVNGMDPADVAKGGKAVIDYIRSGKGPAILQVHTYRFNGHSPADPEHERGRKEEKAWARQEQDPIKGFENKYITKGVFTEDELKAARKEVLADVKKAVEFADKSPMPPVELAKELEFPDAPATDYNKKEGPSFADEVNARTISPEKMDTIRAHIEALTAKAKAGEISIGDAINLAVHEEMLRDPTTTIHAEDLQAGSSYDIPKLTQQTYGKGRAADEIIDEGHFIGKALGEALNGYRPIVELMNTNFGIYGMAEISSAGNTFATTGGKFDMPMTIIGAGGTAPNQALGAEHSQPFHAYVMGIPGLKIGTAASPEAAYGLTKSMIRDNGPCFLFAPVKMMKEAKGPVDLGKCMPLNKAAVLHEADQSCVDNGNAVTVLTYLHGVKEAQMAIKEIQEEGFDIDLIELRSLKPLDMETIKTSLSRTNKLAILDESTKSGGVGATISALVSEELFDLLDAPVKRLCMDDAPVPYASSMELAVVKRGSDLVQGVFDLCTKKW</sequence>
<dbReference type="SUPFAM" id="SSF52922">
    <property type="entry name" value="TK C-terminal domain-like"/>
    <property type="match status" value="1"/>
</dbReference>
<dbReference type="EMBL" id="CAKOGP040000280">
    <property type="protein sequence ID" value="CAJ1933571.1"/>
    <property type="molecule type" value="Genomic_DNA"/>
</dbReference>
<dbReference type="CDD" id="cd02000">
    <property type="entry name" value="TPP_E1_PDC_ADC_BCADC"/>
    <property type="match status" value="1"/>
</dbReference>
<evidence type="ECO:0000256" key="1">
    <source>
        <dbReference type="ARBA" id="ARBA00001964"/>
    </source>
</evidence>